<evidence type="ECO:0000313" key="4">
    <source>
        <dbReference type="Proteomes" id="UP000196694"/>
    </source>
</evidence>
<dbReference type="KEGG" id="pdl:Pyrde_1671"/>
<evidence type="ECO:0000313" key="3">
    <source>
        <dbReference type="Proteomes" id="UP000058613"/>
    </source>
</evidence>
<organism evidence="1 3">
    <name type="scientific">Pyrodictium delaneyi</name>
    <dbReference type="NCBI Taxonomy" id="1273541"/>
    <lineage>
        <taxon>Archaea</taxon>
        <taxon>Thermoproteota</taxon>
        <taxon>Thermoprotei</taxon>
        <taxon>Desulfurococcales</taxon>
        <taxon>Pyrodictiaceae</taxon>
        <taxon>Pyrodictium</taxon>
    </lineage>
</organism>
<gene>
    <name evidence="2" type="ORF">Pdsh_05060</name>
    <name evidence="1" type="ORF">Pyrde_1671</name>
</gene>
<dbReference type="GeneID" id="26100011"/>
<evidence type="ECO:0000313" key="1">
    <source>
        <dbReference type="EMBL" id="ALL01714.1"/>
    </source>
</evidence>
<accession>A0A0P0N5X5</accession>
<dbReference type="EMBL" id="CP013011">
    <property type="protein sequence ID" value="ALL01714.1"/>
    <property type="molecule type" value="Genomic_DNA"/>
</dbReference>
<keyword evidence="4" id="KW-1185">Reference proteome</keyword>
<reference evidence="1 3" key="1">
    <citation type="submission" date="2015-10" db="EMBL/GenBank/DDBJ databases">
        <title>Complete genome sequence of hyperthermophilic archaeon Pyrodictium delaneyi Su06.</title>
        <authorList>
            <person name="Jung J.-H."/>
            <person name="Lin J."/>
            <person name="Holden J.F."/>
            <person name="Park C.-S."/>
        </authorList>
    </citation>
    <scope>NUCLEOTIDE SEQUENCE [LARGE SCALE GENOMIC DNA]</scope>
    <source>
        <strain evidence="1 3">Su06</strain>
    </source>
</reference>
<sequence>MPDQAEKRVYIVACEDRLYEAASFGEAILLIASKCSSNAQVYKAARILALSNEEVRDLQRILKHHATKTLKSQAPKQENEIIQLKGASGKAEYAVVFDQMYKGFADILAREITSPSIEFHEILGRGITEPLRVSDRVYRQPARDDYDILKLLEKLTNQYRKGVLFFTGDKRLANQARLVPGVHVEYIPPGEVAGKEMALRLMGQRIKSWMESENKS</sequence>
<evidence type="ECO:0000313" key="2">
    <source>
        <dbReference type="EMBL" id="OWJ55058.1"/>
    </source>
</evidence>
<dbReference type="OrthoDB" id="15274at2157"/>
<dbReference type="Proteomes" id="UP000196694">
    <property type="component" value="Unassembled WGS sequence"/>
</dbReference>
<reference evidence="2 4" key="2">
    <citation type="submission" date="2017-05" db="EMBL/GenBank/DDBJ databases">
        <title>The draft genome of the hyperthermophilic archaeon 'Pyrodictium delaneyi strain Hulk', an iron and nitrate reducer, reveals the capacity for sulfate reduction.</title>
        <authorList>
            <person name="Demey L.M."/>
            <person name="Miller C."/>
            <person name="Manzella M."/>
            <person name="Reguera G."/>
            <person name="Kashefi K."/>
        </authorList>
    </citation>
    <scope>NUCLEOTIDE SEQUENCE [LARGE SCALE GENOMIC DNA]</scope>
    <source>
        <strain evidence="2 4">Hulk</strain>
    </source>
</reference>
<dbReference type="STRING" id="1273541.Pyrde_1671"/>
<dbReference type="AlphaFoldDB" id="A0A0P0N5X5"/>
<dbReference type="EMBL" id="NCQP01000002">
    <property type="protein sequence ID" value="OWJ55058.1"/>
    <property type="molecule type" value="Genomic_DNA"/>
</dbReference>
<name>A0A0P0N5X5_9CREN</name>
<proteinExistence type="predicted"/>
<protein>
    <submittedName>
        <fullName evidence="1">Uncharacterized protein</fullName>
    </submittedName>
</protein>
<dbReference type="RefSeq" id="WP_055409899.1">
    <property type="nucleotide sequence ID" value="NZ_CP013011.1"/>
</dbReference>
<dbReference type="Proteomes" id="UP000058613">
    <property type="component" value="Chromosome"/>
</dbReference>